<evidence type="ECO:0000313" key="3">
    <source>
        <dbReference type="Proteomes" id="UP001409585"/>
    </source>
</evidence>
<dbReference type="InterPro" id="IPR039569">
    <property type="entry name" value="FAS1-like_DH_region"/>
</dbReference>
<evidence type="ECO:0000259" key="1">
    <source>
        <dbReference type="Pfam" id="PF13452"/>
    </source>
</evidence>
<dbReference type="Proteomes" id="UP001409585">
    <property type="component" value="Unassembled WGS sequence"/>
</dbReference>
<keyword evidence="3" id="KW-1185">Reference proteome</keyword>
<dbReference type="Pfam" id="PF13452">
    <property type="entry name" value="FAS1_DH_region"/>
    <property type="match status" value="1"/>
</dbReference>
<organism evidence="2 3">
    <name type="scientific">Halioxenophilus aromaticivorans</name>
    <dbReference type="NCBI Taxonomy" id="1306992"/>
    <lineage>
        <taxon>Bacteria</taxon>
        <taxon>Pseudomonadati</taxon>
        <taxon>Pseudomonadota</taxon>
        <taxon>Gammaproteobacteria</taxon>
        <taxon>Alteromonadales</taxon>
        <taxon>Alteromonadaceae</taxon>
        <taxon>Halioxenophilus</taxon>
    </lineage>
</organism>
<accession>A0AAV3TYR6</accession>
<reference evidence="3" key="1">
    <citation type="journal article" date="2019" name="Int. J. Syst. Evol. Microbiol.">
        <title>The Global Catalogue of Microorganisms (GCM) 10K type strain sequencing project: providing services to taxonomists for standard genome sequencing and annotation.</title>
        <authorList>
            <consortium name="The Broad Institute Genomics Platform"/>
            <consortium name="The Broad Institute Genome Sequencing Center for Infectious Disease"/>
            <person name="Wu L."/>
            <person name="Ma J."/>
        </authorList>
    </citation>
    <scope>NUCLEOTIDE SEQUENCE [LARGE SCALE GENOMIC DNA]</scope>
    <source>
        <strain evidence="3">JCM 19134</strain>
    </source>
</reference>
<dbReference type="RefSeq" id="WP_345417211.1">
    <property type="nucleotide sequence ID" value="NZ_AP031496.1"/>
</dbReference>
<dbReference type="EMBL" id="BAABLX010000007">
    <property type="protein sequence ID" value="GAA4933187.1"/>
    <property type="molecule type" value="Genomic_DNA"/>
</dbReference>
<dbReference type="Gene3D" id="3.10.129.10">
    <property type="entry name" value="Hotdog Thioesterase"/>
    <property type="match status" value="2"/>
</dbReference>
<evidence type="ECO:0000313" key="2">
    <source>
        <dbReference type="EMBL" id="GAA4933187.1"/>
    </source>
</evidence>
<dbReference type="AlphaFoldDB" id="A0AAV3TYR6"/>
<name>A0AAV3TYR6_9ALTE</name>
<proteinExistence type="predicted"/>
<sequence>MNDKTLDCSDLDNYMGKPMQPARMKEPLHNNDFRRWAQGMHYPNLLHYDTEFAAESRFGRLVAPQSFPVATDDGHGAAPACVGAIPDSHLIFGGDEWWFYGPRIFHGDSLINERVPTGYSVKDTKFAGPTCFQWGDNNYYNQDGDYIAKQRSTAIRYRADLAREMGSTDSEEEPQWSDEDIAKLEDEKLDYIKTLHALGHDKRYWDDVNVGDELPKRVFGPHSIASFTTEWRAYLFTIWGGTHRRTDLDLEALGFDPNMAGHENDGVMERINPELTDGAYFGPSRGHLFPRWARYIGMPRAYGYGASMGAWIIDYLAGWAGEWGMVVHSNCSYRGPSLSGDVTYQSAKVIDKFVDEDGRHLIQVDSKMFNQNGTTMATAKAEIELPKKSD</sequence>
<dbReference type="InterPro" id="IPR029069">
    <property type="entry name" value="HotDog_dom_sf"/>
</dbReference>
<comment type="caution">
    <text evidence="2">The sequence shown here is derived from an EMBL/GenBank/DDBJ whole genome shotgun (WGS) entry which is preliminary data.</text>
</comment>
<feature type="domain" description="FAS1-like dehydratase" evidence="1">
    <location>
        <begin position="22"/>
        <end position="149"/>
    </location>
</feature>
<protein>
    <submittedName>
        <fullName evidence="2">MaoC family dehydratase N-terminal domain-containing protein</fullName>
    </submittedName>
</protein>
<dbReference type="SUPFAM" id="SSF54637">
    <property type="entry name" value="Thioesterase/thiol ester dehydrase-isomerase"/>
    <property type="match status" value="2"/>
</dbReference>
<gene>
    <name evidence="2" type="ORF">GCM10025791_07260</name>
</gene>